<dbReference type="GO" id="GO:0006605">
    <property type="term" value="P:protein targeting"/>
    <property type="evidence" value="ECO:0007669"/>
    <property type="project" value="TreeGrafter"/>
</dbReference>
<feature type="coiled-coil region" evidence="5">
    <location>
        <begin position="182"/>
        <end position="237"/>
    </location>
</feature>
<feature type="region of interest" description="Disordered" evidence="6">
    <location>
        <begin position="491"/>
        <end position="521"/>
    </location>
</feature>
<sequence length="1295" mass="143903">MDSKTSPPLTCSFAPPPQKSSDQTARLHDSGLRLASEEEEEEEEYVIESSRPGTRQEFTATYRDAETITDVCNSTDLPELEIISLLEEQLPVYKLRADTVFGYEQDDWLHTPLVESDSALELTTEQIEETLKYFLRMNRGGQSRGQRFVRGDYYELDWYYDECADVLCADRVGQMTKTYSDIDAVTRLLEEKERDLELAARIGQSLLKKNKTLSERNELLEEQVEHIREEVSQVRHDLSMKDELLQFYTSAAEESEGESTTSTPVRPSENNVSTPIFFPMDSLQKKLKDLEEENKSLRSEAIHLETETISYEEKELQLVNDCVKELRDANVQISSLADDLARKSEDASRQQEEITHLLSQIVDLQKKAKMYAVENEELTQHLGAAKDAQRQLTAELRELQDKYAECMEMLHEAQEELKNLRNKTLPLSTTRRFHSLGLFPMDSLAAEIEGTMRKELQNDDPDVEEQRMQPKRVFQTVKNLNLMRQQRSSLASSLNIPGSNQTSCLTSERSSRVGTPPCNSLYGNDSGSGIILDNRTGSIMQGQRTLTRPPGTPGTPGGRDLEAALRRLSLRRDNYLSEKRFFEDERERKLAYLAKDEEKGGEGSSGGPGTPTESLLSMCSHPSFGSVWSGYSFTARSYLPDKLQIVKPLEGDYSSERHKSSDPPHIEKKSQNQTPPQKEKEHVENPQQSQKLSLAHNLNRFLQASQSPSPQNQQQDQYLGFQRSSQSQIFVRASEDPKGRQRSSSLSELSILRPPLVASLALVTGLLELAQPHMGALLDHRPGVVTKGFCTLEQEEQEEGWQLDQPEEDEVSCDSFSVLSGESSTHMDVPHSSPPVCCNKKDIDENSQSETLQGNMCRAPEAIYVKDGHVADMPLPFSCSSSSPLPSSSEMNGHVDLKELQALQASPVDRLPGPSPLFSSLVNFPGKCMSTTSSTYTYTTCRILHPSDQLTSVSQSSALSSCQSSAYIGTPTTTTTSSTPSYTPCCTPRRLSLSLSMAESSTNLRDSTKTTSTSLGLVHLLLEHGISASVYDPCSWDRGLDTSGASTPVRGAQARSITDSPEPERRRVLKRPDSLLLQPSTPPNSPRSKSASSTNTRPVFQFSPSIEDPPFFDTFLASKPARTILREVLGEAERERAGDTDDESQSEKLNLRLVDKLKRFRTLPHHAASASTGSALLAPFGPTGLANSALGVGLPGLNAGLRRNRSYPAMVGASMAMKDPGGPPSTEIVIPHTMQTPHTVSTQERNHTQAKHTPQTLHEVETVTMQTLKQRHARPNDGLWQLIGNDQHSDDESGT</sequence>
<evidence type="ECO:0000256" key="3">
    <source>
        <dbReference type="ARBA" id="ARBA00023054"/>
    </source>
</evidence>
<dbReference type="GO" id="GO:0050811">
    <property type="term" value="F:GABA receptor binding"/>
    <property type="evidence" value="ECO:0007669"/>
    <property type="project" value="TreeGrafter"/>
</dbReference>
<evidence type="ECO:0000256" key="5">
    <source>
        <dbReference type="SAM" id="Coils"/>
    </source>
</evidence>
<feature type="region of interest" description="Disordered" evidence="6">
    <location>
        <begin position="653"/>
        <end position="690"/>
    </location>
</feature>
<dbReference type="Proteomes" id="UP000518266">
    <property type="component" value="Unassembled WGS sequence"/>
</dbReference>
<dbReference type="SMART" id="SM01423">
    <property type="entry name" value="Milton"/>
    <property type="match status" value="1"/>
</dbReference>
<proteinExistence type="inferred from homology"/>
<dbReference type="Gene3D" id="1.10.287.1490">
    <property type="match status" value="1"/>
</dbReference>
<feature type="region of interest" description="Disordered" evidence="6">
    <location>
        <begin position="1042"/>
        <end position="1102"/>
    </location>
</feature>
<organism evidence="9 10">
    <name type="scientific">Dissostichus mawsoni</name>
    <name type="common">Antarctic cod</name>
    <dbReference type="NCBI Taxonomy" id="36200"/>
    <lineage>
        <taxon>Eukaryota</taxon>
        <taxon>Metazoa</taxon>
        <taxon>Chordata</taxon>
        <taxon>Craniata</taxon>
        <taxon>Vertebrata</taxon>
        <taxon>Euteleostomi</taxon>
        <taxon>Actinopterygii</taxon>
        <taxon>Neopterygii</taxon>
        <taxon>Teleostei</taxon>
        <taxon>Neoteleostei</taxon>
        <taxon>Acanthomorphata</taxon>
        <taxon>Eupercaria</taxon>
        <taxon>Perciformes</taxon>
        <taxon>Notothenioidei</taxon>
        <taxon>Nototheniidae</taxon>
        <taxon>Dissostichus</taxon>
    </lineage>
</organism>
<comment type="similarity">
    <text evidence="2">Belongs to the milton family.</text>
</comment>
<feature type="domain" description="HAP1 N-terminal" evidence="8">
    <location>
        <begin position="87"/>
        <end position="423"/>
    </location>
</feature>
<dbReference type="GO" id="GO:0048311">
    <property type="term" value="P:mitochondrion distribution"/>
    <property type="evidence" value="ECO:0007669"/>
    <property type="project" value="TreeGrafter"/>
</dbReference>
<dbReference type="InterPro" id="IPR006933">
    <property type="entry name" value="HAP1_N"/>
</dbReference>
<accession>A0A7J5XSJ0</accession>
<feature type="coiled-coil region" evidence="5">
    <location>
        <begin position="333"/>
        <end position="423"/>
    </location>
</feature>
<dbReference type="EMBL" id="JAAKFY010000021">
    <property type="protein sequence ID" value="KAF3840086.1"/>
    <property type="molecule type" value="Genomic_DNA"/>
</dbReference>
<name>A0A7J5XSJ0_DISMA</name>
<dbReference type="GO" id="GO:0022008">
    <property type="term" value="P:neurogenesis"/>
    <property type="evidence" value="ECO:0007669"/>
    <property type="project" value="TreeGrafter"/>
</dbReference>
<dbReference type="GO" id="GO:0047496">
    <property type="term" value="P:vesicle transport along microtubule"/>
    <property type="evidence" value="ECO:0007669"/>
    <property type="project" value="TreeGrafter"/>
</dbReference>
<feature type="compositionally biased region" description="Polar residues" evidence="6">
    <location>
        <begin position="491"/>
        <end position="508"/>
    </location>
</feature>
<evidence type="ECO:0000256" key="2">
    <source>
        <dbReference type="ARBA" id="ARBA00007007"/>
    </source>
</evidence>
<dbReference type="Pfam" id="PF04849">
    <property type="entry name" value="HAP1_N"/>
    <property type="match status" value="1"/>
</dbReference>
<dbReference type="GO" id="GO:0098957">
    <property type="term" value="P:anterograde axonal transport of mitochondrion"/>
    <property type="evidence" value="ECO:0007669"/>
    <property type="project" value="TreeGrafter"/>
</dbReference>
<protein>
    <recommendedName>
        <fullName evidence="11">Trafficking kinesin-binding protein 1</fullName>
    </recommendedName>
</protein>
<dbReference type="GO" id="GO:0030425">
    <property type="term" value="C:dendrite"/>
    <property type="evidence" value="ECO:0007669"/>
    <property type="project" value="TreeGrafter"/>
</dbReference>
<evidence type="ECO:0008006" key="11">
    <source>
        <dbReference type="Google" id="ProtNLM"/>
    </source>
</evidence>
<dbReference type="SMART" id="SM01424">
    <property type="entry name" value="HAP1_N"/>
    <property type="match status" value="1"/>
</dbReference>
<dbReference type="OrthoDB" id="10067624at2759"/>
<dbReference type="GO" id="GO:0005739">
    <property type="term" value="C:mitochondrion"/>
    <property type="evidence" value="ECO:0007669"/>
    <property type="project" value="UniProtKB-SubCell"/>
</dbReference>
<dbReference type="GO" id="GO:1904115">
    <property type="term" value="C:axon cytoplasm"/>
    <property type="evidence" value="ECO:0007669"/>
    <property type="project" value="GOC"/>
</dbReference>
<gene>
    <name evidence="9" type="ORF">F7725_018803</name>
</gene>
<evidence type="ECO:0000256" key="4">
    <source>
        <dbReference type="ARBA" id="ARBA00023128"/>
    </source>
</evidence>
<feature type="region of interest" description="Disordered" evidence="6">
    <location>
        <begin position="593"/>
        <end position="617"/>
    </location>
</feature>
<feature type="coiled-coil region" evidence="5">
    <location>
        <begin position="280"/>
        <end position="307"/>
    </location>
</feature>
<reference evidence="9 10" key="1">
    <citation type="submission" date="2020-03" db="EMBL/GenBank/DDBJ databases">
        <title>Dissostichus mawsoni Genome sequencing and assembly.</title>
        <authorList>
            <person name="Park H."/>
        </authorList>
    </citation>
    <scope>NUCLEOTIDE SEQUENCE [LARGE SCALE GENOMIC DNA]</scope>
    <source>
        <strain evidence="9">DM0001</strain>
        <tissue evidence="9">Muscle</tissue>
    </source>
</reference>
<feature type="region of interest" description="Disordered" evidence="6">
    <location>
        <begin position="1273"/>
        <end position="1295"/>
    </location>
</feature>
<feature type="domain" description="Trafficking kinesin-binding protein C-terminal" evidence="7">
    <location>
        <begin position="485"/>
        <end position="652"/>
    </location>
</feature>
<evidence type="ECO:0000313" key="9">
    <source>
        <dbReference type="EMBL" id="KAF3840086.1"/>
    </source>
</evidence>
<evidence type="ECO:0000259" key="7">
    <source>
        <dbReference type="SMART" id="SM01423"/>
    </source>
</evidence>
<keyword evidence="4" id="KW-0496">Mitochondrion</keyword>
<feature type="compositionally biased region" description="Polar residues" evidence="6">
    <location>
        <begin position="1086"/>
        <end position="1102"/>
    </location>
</feature>
<dbReference type="PANTHER" id="PTHR15751">
    <property type="entry name" value="TRAFFICKING KINESIN-BINDING PROTEIN"/>
    <property type="match status" value="1"/>
</dbReference>
<comment type="caution">
    <text evidence="9">The sequence shown here is derived from an EMBL/GenBank/DDBJ whole genome shotgun (WGS) entry which is preliminary data.</text>
</comment>
<dbReference type="InterPro" id="IPR022154">
    <property type="entry name" value="TRAK1/2_C"/>
</dbReference>
<dbReference type="PANTHER" id="PTHR15751:SF11">
    <property type="entry name" value="TRAFFICKING KINESIN-BINDING PROTEIN 1"/>
    <property type="match status" value="1"/>
</dbReference>
<feature type="region of interest" description="Disordered" evidence="6">
    <location>
        <begin position="251"/>
        <end position="275"/>
    </location>
</feature>
<dbReference type="InterPro" id="IPR051946">
    <property type="entry name" value="Intracell_Traff-Reg"/>
</dbReference>
<feature type="region of interest" description="Disordered" evidence="6">
    <location>
        <begin position="1"/>
        <end position="53"/>
    </location>
</feature>
<dbReference type="GO" id="GO:0008333">
    <property type="term" value="P:endosome to lysosome transport"/>
    <property type="evidence" value="ECO:0007669"/>
    <property type="project" value="TreeGrafter"/>
</dbReference>
<feature type="compositionally biased region" description="Polar residues" evidence="6">
    <location>
        <begin position="264"/>
        <end position="274"/>
    </location>
</feature>
<feature type="compositionally biased region" description="Basic and acidic residues" evidence="6">
    <location>
        <begin position="654"/>
        <end position="670"/>
    </location>
</feature>
<keyword evidence="10" id="KW-1185">Reference proteome</keyword>
<dbReference type="GO" id="GO:0017022">
    <property type="term" value="F:myosin binding"/>
    <property type="evidence" value="ECO:0007669"/>
    <property type="project" value="TreeGrafter"/>
</dbReference>
<evidence type="ECO:0000256" key="6">
    <source>
        <dbReference type="SAM" id="MobiDB-lite"/>
    </source>
</evidence>
<evidence type="ECO:0000313" key="10">
    <source>
        <dbReference type="Proteomes" id="UP000518266"/>
    </source>
</evidence>
<feature type="compositionally biased region" description="Acidic residues" evidence="6">
    <location>
        <begin position="37"/>
        <end position="46"/>
    </location>
</feature>
<dbReference type="GO" id="GO:0031410">
    <property type="term" value="C:cytoplasmic vesicle"/>
    <property type="evidence" value="ECO:0007669"/>
    <property type="project" value="TreeGrafter"/>
</dbReference>
<evidence type="ECO:0000259" key="8">
    <source>
        <dbReference type="SMART" id="SM01424"/>
    </source>
</evidence>
<evidence type="ECO:0000256" key="1">
    <source>
        <dbReference type="ARBA" id="ARBA00004173"/>
    </source>
</evidence>
<dbReference type="Pfam" id="PF12448">
    <property type="entry name" value="Milton"/>
    <property type="match status" value="1"/>
</dbReference>
<comment type="subcellular location">
    <subcellularLocation>
        <location evidence="1">Mitochondrion</location>
    </subcellularLocation>
</comment>
<keyword evidence="3 5" id="KW-0175">Coiled coil</keyword>
<feature type="compositionally biased region" description="Basic and acidic residues" evidence="6">
    <location>
        <begin position="1062"/>
        <end position="1073"/>
    </location>
</feature>